<dbReference type="AlphaFoldDB" id="A0AAV9XDD7"/>
<keyword evidence="2" id="KW-1185">Reference proteome</keyword>
<evidence type="ECO:0000313" key="1">
    <source>
        <dbReference type="EMBL" id="KAK6540115.1"/>
    </source>
</evidence>
<gene>
    <name evidence="1" type="ORF">TWF694_008939</name>
</gene>
<dbReference type="EMBL" id="JAVHJO010000005">
    <property type="protein sequence ID" value="KAK6540115.1"/>
    <property type="molecule type" value="Genomic_DNA"/>
</dbReference>
<dbReference type="Proteomes" id="UP001365542">
    <property type="component" value="Unassembled WGS sequence"/>
</dbReference>
<dbReference type="InterPro" id="IPR027417">
    <property type="entry name" value="P-loop_NTPase"/>
</dbReference>
<proteinExistence type="predicted"/>
<sequence>MSWRVFMNHLGMRSIMVWLLINLNLYCMFESVRRFSARMSFLSCVGSERLSSRYEGDHEEIVNHREASGFGASTYKSVLDEINDTGKEGKRVFIKDMASYLVPPSDHPTFQNANLAPSVSGFSGTLDAKNPTVVPLSTLKKFQFAFLIRDPRRAVPSYYRCCIPPLNKTTGFKFFMPNEAGYRELRALFEYLLQEKVIKPPGSKAGDSNTYEVCVIDADDLLDHPKEVVHKFCDMTGIKFCDEMLEWEANEGCESFDKWKGFHEDAIGSGGLRPRTTISQKKIRTREEERQEWLEKYGEEAVDIIQRTVDENMKDYEFLRQFRITI</sequence>
<protein>
    <submittedName>
        <fullName evidence="1">Uncharacterized protein</fullName>
    </submittedName>
</protein>
<name>A0AAV9XDD7_9PEZI</name>
<organism evidence="1 2">
    <name type="scientific">Orbilia ellipsospora</name>
    <dbReference type="NCBI Taxonomy" id="2528407"/>
    <lineage>
        <taxon>Eukaryota</taxon>
        <taxon>Fungi</taxon>
        <taxon>Dikarya</taxon>
        <taxon>Ascomycota</taxon>
        <taxon>Pezizomycotina</taxon>
        <taxon>Orbiliomycetes</taxon>
        <taxon>Orbiliales</taxon>
        <taxon>Orbiliaceae</taxon>
        <taxon>Orbilia</taxon>
    </lineage>
</organism>
<dbReference type="Gene3D" id="3.40.50.300">
    <property type="entry name" value="P-loop containing nucleotide triphosphate hydrolases"/>
    <property type="match status" value="1"/>
</dbReference>
<accession>A0AAV9XDD7</accession>
<evidence type="ECO:0000313" key="2">
    <source>
        <dbReference type="Proteomes" id="UP001365542"/>
    </source>
</evidence>
<dbReference type="SUPFAM" id="SSF52540">
    <property type="entry name" value="P-loop containing nucleoside triphosphate hydrolases"/>
    <property type="match status" value="1"/>
</dbReference>
<reference evidence="1 2" key="1">
    <citation type="submission" date="2019-10" db="EMBL/GenBank/DDBJ databases">
        <authorList>
            <person name="Palmer J.M."/>
        </authorList>
    </citation>
    <scope>NUCLEOTIDE SEQUENCE [LARGE SCALE GENOMIC DNA]</scope>
    <source>
        <strain evidence="1 2">TWF694</strain>
    </source>
</reference>
<comment type="caution">
    <text evidence="1">The sequence shown here is derived from an EMBL/GenBank/DDBJ whole genome shotgun (WGS) entry which is preliminary data.</text>
</comment>
<dbReference type="PANTHER" id="PTHR48312:SF1">
    <property type="entry name" value="SULFOTRANSFERASE"/>
    <property type="match status" value="1"/>
</dbReference>
<dbReference type="PANTHER" id="PTHR48312">
    <property type="match status" value="1"/>
</dbReference>